<dbReference type="InterPro" id="IPR001387">
    <property type="entry name" value="Cro/C1-type_HTH"/>
</dbReference>
<dbReference type="PANTHER" id="PTHR46558">
    <property type="entry name" value="TRACRIPTIONAL REGULATORY PROTEIN-RELATED-RELATED"/>
    <property type="match status" value="1"/>
</dbReference>
<dbReference type="SUPFAM" id="SSF47413">
    <property type="entry name" value="lambda repressor-like DNA-binding domains"/>
    <property type="match status" value="1"/>
</dbReference>
<dbReference type="PANTHER" id="PTHR46558:SF11">
    <property type="entry name" value="HTH-TYPE TRANSCRIPTIONAL REGULATOR XRE"/>
    <property type="match status" value="1"/>
</dbReference>
<dbReference type="Gene3D" id="1.10.260.40">
    <property type="entry name" value="lambda repressor-like DNA-binding domains"/>
    <property type="match status" value="1"/>
</dbReference>
<proteinExistence type="predicted"/>
<dbReference type="SMART" id="SM00530">
    <property type="entry name" value="HTH_XRE"/>
    <property type="match status" value="1"/>
</dbReference>
<dbReference type="Proteomes" id="UP000198670">
    <property type="component" value="Unassembled WGS sequence"/>
</dbReference>
<sequence length="223" mass="25162">MVTKKVLAKKVRFGKRLQEFRRAADLTQRDFADFMNTKSNYISELENGLSNPSLEMLIRYANFYGIEFYELANPNFPIPSFDQLPSATRKAIHTLKNRQQKAKEKVEVQKKTNKQEGVPGRAKQLHTLLEAGFFKKPKTGKDAFLKLYPGISKKQLTDHTAEIGKITVTLGQGKFLKLLDKLDPAPGTTTVRFVEKAVDQTGYADLHVNGNVAAEKSKEKPHP</sequence>
<dbReference type="Pfam" id="PF01381">
    <property type="entry name" value="HTH_3"/>
    <property type="match status" value="1"/>
</dbReference>
<dbReference type="STRING" id="1477437.SAMN05444682_112152"/>
<dbReference type="EMBL" id="FOQO01000012">
    <property type="protein sequence ID" value="SFJ69525.1"/>
    <property type="molecule type" value="Genomic_DNA"/>
</dbReference>
<reference evidence="3 4" key="1">
    <citation type="submission" date="2016-10" db="EMBL/GenBank/DDBJ databases">
        <authorList>
            <person name="de Groot N.N."/>
        </authorList>
    </citation>
    <scope>NUCLEOTIDE SEQUENCE [LARGE SCALE GENOMIC DNA]</scope>
    <source>
        <strain evidence="3 4">RK1</strain>
    </source>
</reference>
<accession>A0A1I3TF11</accession>
<evidence type="ECO:0000313" key="4">
    <source>
        <dbReference type="Proteomes" id="UP000198670"/>
    </source>
</evidence>
<evidence type="ECO:0000259" key="2">
    <source>
        <dbReference type="PROSITE" id="PS50943"/>
    </source>
</evidence>
<evidence type="ECO:0000313" key="3">
    <source>
        <dbReference type="EMBL" id="SFJ69525.1"/>
    </source>
</evidence>
<keyword evidence="4" id="KW-1185">Reference proteome</keyword>
<dbReference type="InterPro" id="IPR010982">
    <property type="entry name" value="Lambda_DNA-bd_dom_sf"/>
</dbReference>
<gene>
    <name evidence="3" type="ORF">SAMN05444682_112152</name>
</gene>
<dbReference type="GO" id="GO:0003677">
    <property type="term" value="F:DNA binding"/>
    <property type="evidence" value="ECO:0007669"/>
    <property type="project" value="UniProtKB-KW"/>
</dbReference>
<dbReference type="RefSeq" id="WP_177195254.1">
    <property type="nucleotide sequence ID" value="NZ_FOQO01000012.1"/>
</dbReference>
<keyword evidence="1" id="KW-0238">DNA-binding</keyword>
<feature type="domain" description="HTH cro/C1-type" evidence="2">
    <location>
        <begin position="17"/>
        <end position="71"/>
    </location>
</feature>
<dbReference type="PROSITE" id="PS50943">
    <property type="entry name" value="HTH_CROC1"/>
    <property type="match status" value="1"/>
</dbReference>
<dbReference type="AlphaFoldDB" id="A0A1I3TF11"/>
<dbReference type="CDD" id="cd00093">
    <property type="entry name" value="HTH_XRE"/>
    <property type="match status" value="1"/>
</dbReference>
<name>A0A1I3TF11_9SPHI</name>
<evidence type="ECO:0000256" key="1">
    <source>
        <dbReference type="ARBA" id="ARBA00023125"/>
    </source>
</evidence>
<protein>
    <submittedName>
        <fullName evidence="3">Helix-turn-helix</fullName>
    </submittedName>
</protein>
<organism evidence="3 4">
    <name type="scientific">Parapedobacter indicus</name>
    <dbReference type="NCBI Taxonomy" id="1477437"/>
    <lineage>
        <taxon>Bacteria</taxon>
        <taxon>Pseudomonadati</taxon>
        <taxon>Bacteroidota</taxon>
        <taxon>Sphingobacteriia</taxon>
        <taxon>Sphingobacteriales</taxon>
        <taxon>Sphingobacteriaceae</taxon>
        <taxon>Parapedobacter</taxon>
    </lineage>
</organism>